<dbReference type="Proteomes" id="UP000187209">
    <property type="component" value="Unassembled WGS sequence"/>
</dbReference>
<keyword evidence="5" id="KW-0677">Repeat</keyword>
<evidence type="ECO:0000256" key="1">
    <source>
        <dbReference type="ARBA" id="ARBA00004430"/>
    </source>
</evidence>
<accession>A0A1R2CB35</accession>
<name>A0A1R2CB35_9CILI</name>
<evidence type="ECO:0000313" key="14">
    <source>
        <dbReference type="Proteomes" id="UP000187209"/>
    </source>
</evidence>
<evidence type="ECO:0000256" key="2">
    <source>
        <dbReference type="ARBA" id="ARBA00022490"/>
    </source>
</evidence>
<keyword evidence="8" id="KW-0206">Cytoskeleton</keyword>
<dbReference type="GO" id="GO:0005874">
    <property type="term" value="C:microtubule"/>
    <property type="evidence" value="ECO:0007669"/>
    <property type="project" value="UniProtKB-KW"/>
</dbReference>
<protein>
    <recommendedName>
        <fullName evidence="11">Dynein axonemal light chain 1</fullName>
    </recommendedName>
</protein>
<evidence type="ECO:0000256" key="12">
    <source>
        <dbReference type="SAM" id="Coils"/>
    </source>
</evidence>
<evidence type="ECO:0000256" key="7">
    <source>
        <dbReference type="ARBA" id="ARBA00023175"/>
    </source>
</evidence>
<dbReference type="OrthoDB" id="433501at2759"/>
<keyword evidence="7" id="KW-0505">Motor protein</keyword>
<sequence>MEDALTEELIQASSGNDQLTTVRSVEIAFTQISKLTNLHYCYNLQELTLIETGPLESLAGIEHLSHSLETLRIIGCNLTQIDPAISLLSNLRELILPKNSISSIQNIQGCNRLSKLWLYSNNISRIENLDNNSYLQELWLQDNKLKQIENLENLVNLQELHVSENPLTTFNSISKISSLSIIHNLSFGGLDFAPAPVYKQDGYKNYVLSTITSEYLRILDGEYISMDMKEGIRKDYMQEAIKLQDKLRDVEQEHRATLMHLDSKNKENEEQLKYIQRMLVDDLHSLRTDIEAGKNKIIKEHNRLKTLRNKSEETLKAELNGLQNKYNKEIEKIVKDQQETIQKENFIYEESINALDFEEKIATSLIEILYSSEGQVIYSELATGSPEFRFIDTITGSKIMKNMYLNIRKVYQLASCADSDVNSNKFFFFNVMESDLKHLLINRSINSGVNLKSTFGECLKDEIGNYLTVVVRGDGVDERMANKDVLQGVIFEYLIVSQVSSVNIEGDFRGLVDNRLLAFLGEPIDYSFEALKGIEKEAFVKYNEHTKRIWGELDPVSHEKIKQQDEEITSLMAIAESLKAQIEAEKVTQMQILQEMRVSLKDTMPPLVVNNEGKKK</sequence>
<evidence type="ECO:0000256" key="10">
    <source>
        <dbReference type="ARBA" id="ARBA00049659"/>
    </source>
</evidence>
<evidence type="ECO:0000256" key="3">
    <source>
        <dbReference type="ARBA" id="ARBA00022614"/>
    </source>
</evidence>
<keyword evidence="12" id="KW-0175">Coiled coil</keyword>
<feature type="coiled-coil region" evidence="12">
    <location>
        <begin position="312"/>
        <end position="339"/>
    </location>
</feature>
<keyword evidence="2" id="KW-0963">Cytoplasm</keyword>
<keyword evidence="3" id="KW-0433">Leucine-rich repeat</keyword>
<dbReference type="GO" id="GO:0030286">
    <property type="term" value="C:dynein complex"/>
    <property type="evidence" value="ECO:0007669"/>
    <property type="project" value="UniProtKB-KW"/>
</dbReference>
<keyword evidence="4" id="KW-0493">Microtubule</keyword>
<evidence type="ECO:0000256" key="8">
    <source>
        <dbReference type="ARBA" id="ARBA00023212"/>
    </source>
</evidence>
<dbReference type="InterPro" id="IPR025875">
    <property type="entry name" value="Leu-rich_rpt_4"/>
</dbReference>
<dbReference type="PANTHER" id="PTHR15454">
    <property type="entry name" value="NISCHARIN RELATED"/>
    <property type="match status" value="1"/>
</dbReference>
<keyword evidence="6" id="KW-0243">Dynein</keyword>
<dbReference type="EMBL" id="MPUH01000212">
    <property type="protein sequence ID" value="OMJ86224.1"/>
    <property type="molecule type" value="Genomic_DNA"/>
</dbReference>
<dbReference type="SUPFAM" id="SSF52058">
    <property type="entry name" value="L domain-like"/>
    <property type="match status" value="1"/>
</dbReference>
<evidence type="ECO:0000256" key="9">
    <source>
        <dbReference type="ARBA" id="ARBA00023273"/>
    </source>
</evidence>
<evidence type="ECO:0000256" key="11">
    <source>
        <dbReference type="ARBA" id="ARBA00049760"/>
    </source>
</evidence>
<proteinExistence type="inferred from homology"/>
<dbReference type="Pfam" id="PF12799">
    <property type="entry name" value="LRR_4"/>
    <property type="match status" value="1"/>
</dbReference>
<dbReference type="InterPro" id="IPR001611">
    <property type="entry name" value="Leu-rich_rpt"/>
</dbReference>
<dbReference type="PROSITE" id="PS51450">
    <property type="entry name" value="LRR"/>
    <property type="match status" value="3"/>
</dbReference>
<keyword evidence="14" id="KW-1185">Reference proteome</keyword>
<dbReference type="PANTHER" id="PTHR15454:SF73">
    <property type="entry name" value="DYNEIN AXONEMAL LIGHT CHAIN 1"/>
    <property type="match status" value="1"/>
</dbReference>
<gene>
    <name evidence="13" type="ORF">SteCoe_12287</name>
</gene>
<evidence type="ECO:0000256" key="5">
    <source>
        <dbReference type="ARBA" id="ARBA00022737"/>
    </source>
</evidence>
<evidence type="ECO:0000256" key="6">
    <source>
        <dbReference type="ARBA" id="ARBA00023017"/>
    </source>
</evidence>
<evidence type="ECO:0000313" key="13">
    <source>
        <dbReference type="EMBL" id="OMJ86224.1"/>
    </source>
</evidence>
<dbReference type="Gene3D" id="3.80.10.10">
    <property type="entry name" value="Ribonuclease Inhibitor"/>
    <property type="match status" value="2"/>
</dbReference>
<organism evidence="13 14">
    <name type="scientific">Stentor coeruleus</name>
    <dbReference type="NCBI Taxonomy" id="5963"/>
    <lineage>
        <taxon>Eukaryota</taxon>
        <taxon>Sar</taxon>
        <taxon>Alveolata</taxon>
        <taxon>Ciliophora</taxon>
        <taxon>Postciliodesmatophora</taxon>
        <taxon>Heterotrichea</taxon>
        <taxon>Heterotrichida</taxon>
        <taxon>Stentoridae</taxon>
        <taxon>Stentor</taxon>
    </lineage>
</organism>
<comment type="caution">
    <text evidence="13">The sequence shown here is derived from an EMBL/GenBank/DDBJ whole genome shotgun (WGS) entry which is preliminary data.</text>
</comment>
<dbReference type="SMART" id="SM00365">
    <property type="entry name" value="LRR_SD22"/>
    <property type="match status" value="4"/>
</dbReference>
<keyword evidence="9" id="KW-0966">Cell projection</keyword>
<dbReference type="InterPro" id="IPR032675">
    <property type="entry name" value="LRR_dom_sf"/>
</dbReference>
<dbReference type="AlphaFoldDB" id="A0A1R2CB35"/>
<evidence type="ECO:0000256" key="4">
    <source>
        <dbReference type="ARBA" id="ARBA00022701"/>
    </source>
</evidence>
<dbReference type="GO" id="GO:0005930">
    <property type="term" value="C:axoneme"/>
    <property type="evidence" value="ECO:0007669"/>
    <property type="project" value="UniProtKB-SubCell"/>
</dbReference>
<reference evidence="13 14" key="1">
    <citation type="submission" date="2016-11" db="EMBL/GenBank/DDBJ databases">
        <title>The macronuclear genome of Stentor coeruleus: a giant cell with tiny introns.</title>
        <authorList>
            <person name="Slabodnick M."/>
            <person name="Ruby J.G."/>
            <person name="Reiff S.B."/>
            <person name="Swart E.C."/>
            <person name="Gosai S."/>
            <person name="Prabakaran S."/>
            <person name="Witkowska E."/>
            <person name="Larue G.E."/>
            <person name="Fisher S."/>
            <person name="Freeman R.M."/>
            <person name="Gunawardena J."/>
            <person name="Chu W."/>
            <person name="Stover N.A."/>
            <person name="Gregory B.D."/>
            <person name="Nowacki M."/>
            <person name="Derisi J."/>
            <person name="Roy S.W."/>
            <person name="Marshall W.F."/>
            <person name="Sood P."/>
        </authorList>
    </citation>
    <scope>NUCLEOTIDE SEQUENCE [LARGE SCALE GENOMIC DNA]</scope>
    <source>
        <strain evidence="13">WM001</strain>
    </source>
</reference>
<comment type="subcellular location">
    <subcellularLocation>
        <location evidence="1">Cytoplasm</location>
        <location evidence="1">Cytoskeleton</location>
        <location evidence="1">Cilium axoneme</location>
    </subcellularLocation>
</comment>
<comment type="similarity">
    <text evidence="10">Belongs to the dynein light chain LC1-type family.</text>
</comment>